<dbReference type="SUPFAM" id="SSF52540">
    <property type="entry name" value="P-loop containing nucleoside triphosphate hydrolases"/>
    <property type="match status" value="2"/>
</dbReference>
<dbReference type="InterPro" id="IPR014001">
    <property type="entry name" value="Helicase_ATP-bd"/>
</dbReference>
<dbReference type="AlphaFoldDB" id="A0A3M0G3T8"/>
<dbReference type="GO" id="GO:0004386">
    <property type="term" value="F:helicase activity"/>
    <property type="evidence" value="ECO:0007669"/>
    <property type="project" value="UniProtKB-KW"/>
</dbReference>
<dbReference type="RefSeq" id="WP_121927922.1">
    <property type="nucleotide sequence ID" value="NZ_JAACBW010000038.1"/>
</dbReference>
<dbReference type="InterPro" id="IPR038718">
    <property type="entry name" value="SNF2-like_sf"/>
</dbReference>
<evidence type="ECO:0000313" key="4">
    <source>
        <dbReference type="EMBL" id="RMB59238.1"/>
    </source>
</evidence>
<dbReference type="Pfam" id="PF12419">
    <property type="entry name" value="DUF3670"/>
    <property type="match status" value="1"/>
</dbReference>
<feature type="domain" description="Helicase C-terminal" evidence="3">
    <location>
        <begin position="839"/>
        <end position="995"/>
    </location>
</feature>
<evidence type="ECO:0000259" key="3">
    <source>
        <dbReference type="PROSITE" id="PS51194"/>
    </source>
</evidence>
<keyword evidence="4" id="KW-0547">Nucleotide-binding</keyword>
<sequence length="1009" mass="113117">MLAVMASYLVHGLWLPVSGLGLWIEQVEGHKIVMPSAVPEKTFPQAVEAILAKKSFRNRARVSLRTPKGKDVSLMVPMAMFAPEEAVEALAQLEYLDHQPPASVAPDLHWLIHAYSGLSKFVRAGRVTFRLAYQANEWFPMWQLASGLGERGWLAEMIAAAPGILHINNRALSDDLADELTHWIANRELQPLLNEPRPMPWHDFARALLTTAPIRRGRAQLLRGLNEWKNSIYQVELQLVYIVEEPEEHDSEDAAWPIRVRVRSGTDSPRPVLADEWDRASIEKLRENHRKAVRAAPSLGQSTQMPQPGDGDWDVYLDTEQLTQFIAHEVPELKKRGITVMLPKSWAQMDTKAKLETRAARDPAEAATKKHIGMNQLVDYNWRMSVGDVELTEAEMDELVNSKSGLIQLRGKWVMADTQVVSKVSSYMEELADKSRERAKKKLEHLAAAAEMSKKLNEPGWQQLMAEVERRRAEFNEKSEQQVTVAELRELALESMAKEPIEFTGTTWHTALLGGMDTVAPKRVDIPATVHAELREYQRTGVDWLYWMSRNNIGAVLADDMGLGKTLQLLSLVAVEKERGEQTGPTMVVAPTSVVGNWAREARRFVPDFEVMVQHGAGRPNGEKFREAAGKADLVITTYGTVSRDFNLLGEVPWQRVVLDEAQAIKNSATRSAKAVRSLPSEHRVALTGTPVENRLSEMRSILDFCNPGILGTASFFRNHFAKPIERNNDEEMSKRLRALTAPLILRRVKTDPNIIDDLPEKSEQILTVSMTTEQAALYKALVNEVKKSLEDATGMSKRGIVLASLTRIKQICNHPAHYLGDDSPVVMKGKHRSGKVKELMRIIDAATESGERLLIFTQYKAFGDILQPYLRQQLGHEIPFLHGGLTKNKRDRMVEGFQSEDGPQAMILSLKAGGTGLNLTAASIVVHMDRWWNPAVENQATDRAFRIGQRRNVQVYKMITAGTLEESIQDILDGKTQLAGAVVGEGEGWLTELEPDQLAELMSYRGKE</sequence>
<dbReference type="GO" id="GO:0016787">
    <property type="term" value="F:hydrolase activity"/>
    <property type="evidence" value="ECO:0007669"/>
    <property type="project" value="UniProtKB-KW"/>
</dbReference>
<protein>
    <submittedName>
        <fullName evidence="4">DEAD/DEAH box helicase</fullName>
    </submittedName>
</protein>
<dbReference type="PROSITE" id="PS51194">
    <property type="entry name" value="HELICASE_CTER"/>
    <property type="match status" value="1"/>
</dbReference>
<dbReference type="InterPro" id="IPR000330">
    <property type="entry name" value="SNF2_N"/>
</dbReference>
<dbReference type="InterPro" id="IPR049730">
    <property type="entry name" value="SNF2/RAD54-like_C"/>
</dbReference>
<dbReference type="Pfam" id="PF00271">
    <property type="entry name" value="Helicase_C"/>
    <property type="match status" value="1"/>
</dbReference>
<gene>
    <name evidence="4" type="ORF">D9543_07490</name>
</gene>
<organism evidence="4 5">
    <name type="scientific">Corynebacterium macginleyi</name>
    <dbReference type="NCBI Taxonomy" id="38290"/>
    <lineage>
        <taxon>Bacteria</taxon>
        <taxon>Bacillati</taxon>
        <taxon>Actinomycetota</taxon>
        <taxon>Actinomycetes</taxon>
        <taxon>Mycobacteriales</taxon>
        <taxon>Corynebacteriaceae</taxon>
        <taxon>Corynebacterium</taxon>
    </lineage>
</organism>
<evidence type="ECO:0000313" key="5">
    <source>
        <dbReference type="Proteomes" id="UP000270649"/>
    </source>
</evidence>
<dbReference type="GO" id="GO:0005524">
    <property type="term" value="F:ATP binding"/>
    <property type="evidence" value="ECO:0007669"/>
    <property type="project" value="InterPro"/>
</dbReference>
<dbReference type="Pfam" id="PF00176">
    <property type="entry name" value="SNF2-rel_dom"/>
    <property type="match status" value="1"/>
</dbReference>
<feature type="domain" description="Helicase ATP-binding" evidence="2">
    <location>
        <begin position="546"/>
        <end position="709"/>
    </location>
</feature>
<keyword evidence="4" id="KW-0067">ATP-binding</keyword>
<dbReference type="PROSITE" id="PS51192">
    <property type="entry name" value="HELICASE_ATP_BIND_1"/>
    <property type="match status" value="1"/>
</dbReference>
<name>A0A3M0G3T8_9CORY</name>
<reference evidence="4 5" key="1">
    <citation type="submission" date="2018-10" db="EMBL/GenBank/DDBJ databases">
        <title>Corynebacterium macginleyi genome sequencing and assembly of the type strain and two clinical samples.</title>
        <authorList>
            <person name="Bernier A.-M."/>
            <person name="Bernard K."/>
        </authorList>
    </citation>
    <scope>NUCLEOTIDE SEQUENCE [LARGE SCALE GENOMIC DNA]</scope>
    <source>
        <strain evidence="4 5">NML 120205</strain>
    </source>
</reference>
<dbReference type="CDD" id="cd18793">
    <property type="entry name" value="SF2_C_SNF"/>
    <property type="match status" value="1"/>
</dbReference>
<dbReference type="PANTHER" id="PTHR10799">
    <property type="entry name" value="SNF2/RAD54 HELICASE FAMILY"/>
    <property type="match status" value="1"/>
</dbReference>
<evidence type="ECO:0000259" key="2">
    <source>
        <dbReference type="PROSITE" id="PS51192"/>
    </source>
</evidence>
<dbReference type="CDD" id="cd18012">
    <property type="entry name" value="DEXQc_arch_SWI2_SNF2"/>
    <property type="match status" value="1"/>
</dbReference>
<dbReference type="EMBL" id="REGC01000009">
    <property type="protein sequence ID" value="RMB59238.1"/>
    <property type="molecule type" value="Genomic_DNA"/>
</dbReference>
<dbReference type="Gene3D" id="3.40.50.300">
    <property type="entry name" value="P-loop containing nucleotide triphosphate hydrolases"/>
    <property type="match status" value="1"/>
</dbReference>
<evidence type="ECO:0000256" key="1">
    <source>
        <dbReference type="ARBA" id="ARBA00022801"/>
    </source>
</evidence>
<dbReference type="Gene3D" id="3.40.50.10810">
    <property type="entry name" value="Tandem AAA-ATPase domain"/>
    <property type="match status" value="1"/>
</dbReference>
<dbReference type="SMART" id="SM00490">
    <property type="entry name" value="HELICc"/>
    <property type="match status" value="1"/>
</dbReference>
<dbReference type="InterPro" id="IPR001650">
    <property type="entry name" value="Helicase_C-like"/>
</dbReference>
<keyword evidence="4" id="KW-0347">Helicase</keyword>
<comment type="caution">
    <text evidence="4">The sequence shown here is derived from an EMBL/GenBank/DDBJ whole genome shotgun (WGS) entry which is preliminary data.</text>
</comment>
<accession>A0A3M0G3T8</accession>
<dbReference type="Proteomes" id="UP000270649">
    <property type="component" value="Unassembled WGS sequence"/>
</dbReference>
<proteinExistence type="predicted"/>
<keyword evidence="1" id="KW-0378">Hydrolase</keyword>
<dbReference type="InterPro" id="IPR022138">
    <property type="entry name" value="DUF3670"/>
</dbReference>
<dbReference type="InterPro" id="IPR027417">
    <property type="entry name" value="P-loop_NTPase"/>
</dbReference>
<dbReference type="SMART" id="SM00487">
    <property type="entry name" value="DEXDc"/>
    <property type="match status" value="1"/>
</dbReference>